<feature type="compositionally biased region" description="Acidic residues" evidence="1">
    <location>
        <begin position="427"/>
        <end position="437"/>
    </location>
</feature>
<evidence type="ECO:0000256" key="1">
    <source>
        <dbReference type="SAM" id="MobiDB-lite"/>
    </source>
</evidence>
<sequence>MASVVASAMTDTRGDTDDALGPVFPNEIICIILDHLAQSHRLRTIASLLQCSHGTYDLVSPYLYRELVLTRSNARGVFCGLATPPPRLRRTYAKKASAPGDINWRRFLSQDFYLEWARIYEAAPNEGLRSRREYLVWPNADADSGDEASASSNGQGEARVRDQVGTGRLAWPHPTYASHRRKLALLELTERLCVQDTPGTDLCDELDCINRAGGTIIFPTLKYLSLSSKAYWTLSDWEDRHVLRSHPFTSVLADSEPEHICVHYPSVDQWLERRYMMARVVTNEEHLSRDSEVDQYTYLRFRLQRRLRHLYGNSLRKLVVGGHTKSLTVHNVAMEDVPSFPGVPRRVFFHPCSCRDEQLADPVVDTSCYNHFEPENRIRWIVAKLMSYREGIDNLILQGMESLSMSPAESPEHGHGGRRESPRGENSDGDGDGDGDVADPWWELVDADWLEAAAWPLERSVREDVAGLGLWARTMGLDEHNDHEAVESLLRRVTFRHSGEAEPCICCGKKQLSYAEVRKLRSFFNVGESAERKSGHSRIAVAPGAAAASMMKREEIGWA</sequence>
<evidence type="ECO:0000313" key="3">
    <source>
        <dbReference type="Proteomes" id="UP000279259"/>
    </source>
</evidence>
<protein>
    <submittedName>
        <fullName evidence="2">Uncharacterized protein</fullName>
    </submittedName>
</protein>
<proteinExistence type="predicted"/>
<dbReference type="EMBL" id="RSCD01000003">
    <property type="protein sequence ID" value="RSH94013.1"/>
    <property type="molecule type" value="Genomic_DNA"/>
</dbReference>
<organism evidence="2 3">
    <name type="scientific">Saitozyma podzolica</name>
    <dbReference type="NCBI Taxonomy" id="1890683"/>
    <lineage>
        <taxon>Eukaryota</taxon>
        <taxon>Fungi</taxon>
        <taxon>Dikarya</taxon>
        <taxon>Basidiomycota</taxon>
        <taxon>Agaricomycotina</taxon>
        <taxon>Tremellomycetes</taxon>
        <taxon>Tremellales</taxon>
        <taxon>Trimorphomycetaceae</taxon>
        <taxon>Saitozyma</taxon>
    </lineage>
</organism>
<accession>A0A427YSB3</accession>
<reference evidence="2 3" key="1">
    <citation type="submission" date="2018-11" db="EMBL/GenBank/DDBJ databases">
        <title>Genome sequence of Saitozyma podzolica DSM 27192.</title>
        <authorList>
            <person name="Aliyu H."/>
            <person name="Gorte O."/>
            <person name="Ochsenreither K."/>
        </authorList>
    </citation>
    <scope>NUCLEOTIDE SEQUENCE [LARGE SCALE GENOMIC DNA]</scope>
    <source>
        <strain evidence="2 3">DSM 27192</strain>
    </source>
</reference>
<comment type="caution">
    <text evidence="2">The sequence shown here is derived from an EMBL/GenBank/DDBJ whole genome shotgun (WGS) entry which is preliminary data.</text>
</comment>
<dbReference type="Proteomes" id="UP000279259">
    <property type="component" value="Unassembled WGS sequence"/>
</dbReference>
<feature type="region of interest" description="Disordered" evidence="1">
    <location>
        <begin position="405"/>
        <end position="437"/>
    </location>
</feature>
<dbReference type="OrthoDB" id="10299795at2759"/>
<gene>
    <name evidence="2" type="ORF">EHS25_006666</name>
</gene>
<keyword evidence="3" id="KW-1185">Reference proteome</keyword>
<name>A0A427YSB3_9TREE</name>
<evidence type="ECO:0000313" key="2">
    <source>
        <dbReference type="EMBL" id="RSH94013.1"/>
    </source>
</evidence>
<dbReference type="AlphaFoldDB" id="A0A427YSB3"/>
<feature type="compositionally biased region" description="Basic and acidic residues" evidence="1">
    <location>
        <begin position="410"/>
        <end position="426"/>
    </location>
</feature>
<feature type="region of interest" description="Disordered" evidence="1">
    <location>
        <begin position="142"/>
        <end position="162"/>
    </location>
</feature>